<sequence length="63" mass="6818">MGTTDPYVLNGLTPEESWGLLKKITFGDDTIRVNRSLESIGKKIAKKCCGVPLAIRTLGGLLQ</sequence>
<evidence type="ECO:0000256" key="1">
    <source>
        <dbReference type="ARBA" id="ARBA00022821"/>
    </source>
</evidence>
<protein>
    <submittedName>
        <fullName evidence="2">CC-NBS-LRR resistance protein</fullName>
    </submittedName>
</protein>
<comment type="caution">
    <text evidence="2">The sequence shown here is derived from an EMBL/GenBank/DDBJ whole genome shotgun (WGS) entry which is preliminary data.</text>
</comment>
<organism evidence="2 3">
    <name type="scientific">Trifolium medium</name>
    <dbReference type="NCBI Taxonomy" id="97028"/>
    <lineage>
        <taxon>Eukaryota</taxon>
        <taxon>Viridiplantae</taxon>
        <taxon>Streptophyta</taxon>
        <taxon>Embryophyta</taxon>
        <taxon>Tracheophyta</taxon>
        <taxon>Spermatophyta</taxon>
        <taxon>Magnoliopsida</taxon>
        <taxon>eudicotyledons</taxon>
        <taxon>Gunneridae</taxon>
        <taxon>Pentapetalae</taxon>
        <taxon>rosids</taxon>
        <taxon>fabids</taxon>
        <taxon>Fabales</taxon>
        <taxon>Fabaceae</taxon>
        <taxon>Papilionoideae</taxon>
        <taxon>50 kb inversion clade</taxon>
        <taxon>NPAAA clade</taxon>
        <taxon>Hologalegina</taxon>
        <taxon>IRL clade</taxon>
        <taxon>Trifolieae</taxon>
        <taxon>Trifolium</taxon>
    </lineage>
</organism>
<dbReference type="InterPro" id="IPR027417">
    <property type="entry name" value="P-loop_NTPase"/>
</dbReference>
<keyword evidence="1" id="KW-0611">Plant defense</keyword>
<dbReference type="Proteomes" id="UP000265520">
    <property type="component" value="Unassembled WGS sequence"/>
</dbReference>
<dbReference type="PANTHER" id="PTHR36766:SF70">
    <property type="entry name" value="DISEASE RESISTANCE PROTEIN RGA4"/>
    <property type="match status" value="1"/>
</dbReference>
<dbReference type="AlphaFoldDB" id="A0A392V4U1"/>
<dbReference type="Gene3D" id="1.10.8.430">
    <property type="entry name" value="Helical domain of apoptotic protease-activating factors"/>
    <property type="match status" value="1"/>
</dbReference>
<dbReference type="SUPFAM" id="SSF52540">
    <property type="entry name" value="P-loop containing nucleoside triphosphate hydrolases"/>
    <property type="match status" value="1"/>
</dbReference>
<dbReference type="GO" id="GO:0006952">
    <property type="term" value="P:defense response"/>
    <property type="evidence" value="ECO:0007669"/>
    <property type="project" value="UniProtKB-KW"/>
</dbReference>
<feature type="non-terminal residue" evidence="2">
    <location>
        <position position="63"/>
    </location>
</feature>
<dbReference type="InterPro" id="IPR042197">
    <property type="entry name" value="Apaf_helical"/>
</dbReference>
<evidence type="ECO:0000313" key="3">
    <source>
        <dbReference type="Proteomes" id="UP000265520"/>
    </source>
</evidence>
<dbReference type="PANTHER" id="PTHR36766">
    <property type="entry name" value="PLANT BROAD-SPECTRUM MILDEW RESISTANCE PROTEIN RPW8"/>
    <property type="match status" value="1"/>
</dbReference>
<evidence type="ECO:0000313" key="2">
    <source>
        <dbReference type="EMBL" id="MCI83254.1"/>
    </source>
</evidence>
<proteinExistence type="predicted"/>
<name>A0A392V4U1_9FABA</name>
<dbReference type="EMBL" id="LXQA011062784">
    <property type="protein sequence ID" value="MCI83254.1"/>
    <property type="molecule type" value="Genomic_DNA"/>
</dbReference>
<reference evidence="2 3" key="1">
    <citation type="journal article" date="2018" name="Front. Plant Sci.">
        <title>Red Clover (Trifolium pratense) and Zigzag Clover (T. medium) - A Picture of Genomic Similarities and Differences.</title>
        <authorList>
            <person name="Dluhosova J."/>
            <person name="Istvanek J."/>
            <person name="Nedelnik J."/>
            <person name="Repkova J."/>
        </authorList>
    </citation>
    <scope>NUCLEOTIDE SEQUENCE [LARGE SCALE GENOMIC DNA]</scope>
    <source>
        <strain evidence="3">cv. 10/8</strain>
        <tissue evidence="2">Leaf</tissue>
    </source>
</reference>
<dbReference type="GO" id="GO:0043531">
    <property type="term" value="F:ADP binding"/>
    <property type="evidence" value="ECO:0007669"/>
    <property type="project" value="InterPro"/>
</dbReference>
<accession>A0A392V4U1</accession>
<keyword evidence="3" id="KW-1185">Reference proteome</keyword>